<dbReference type="InterPro" id="IPR010215">
    <property type="entry name" value="Transcription_antiterm_RfaH"/>
</dbReference>
<feature type="region of interest" description="Disordered" evidence="4">
    <location>
        <begin position="1"/>
        <end position="20"/>
    </location>
</feature>
<dbReference type="Gene3D" id="3.30.70.940">
    <property type="entry name" value="NusG, N-terminal domain"/>
    <property type="match status" value="1"/>
</dbReference>
<gene>
    <name evidence="6" type="primary">rfaH</name>
    <name evidence="7" type="ORF">GHO27_05420</name>
    <name evidence="9" type="ORF">GHO28_21995</name>
    <name evidence="8" type="ORF">GHO30_21150</name>
    <name evidence="6" type="ORF">GHO37_22260</name>
</gene>
<evidence type="ECO:0000313" key="11">
    <source>
        <dbReference type="Proteomes" id="UP000466863"/>
    </source>
</evidence>
<dbReference type="PANTHER" id="PTHR30265:SF7">
    <property type="entry name" value="TRANSCRIPTION ANTITERMINATION PROTEIN RFAH"/>
    <property type="match status" value="1"/>
</dbReference>
<dbReference type="InterPro" id="IPR036735">
    <property type="entry name" value="NGN_dom_sf"/>
</dbReference>
<keyword evidence="2" id="KW-0805">Transcription regulation</keyword>
<evidence type="ECO:0000256" key="3">
    <source>
        <dbReference type="ARBA" id="ARBA00023163"/>
    </source>
</evidence>
<dbReference type="GO" id="GO:0005829">
    <property type="term" value="C:cytosol"/>
    <property type="evidence" value="ECO:0007669"/>
    <property type="project" value="TreeGrafter"/>
</dbReference>
<evidence type="ECO:0000313" key="6">
    <source>
        <dbReference type="EMBL" id="MQT76993.1"/>
    </source>
</evidence>
<evidence type="ECO:0000313" key="10">
    <source>
        <dbReference type="Proteomes" id="UP000447574"/>
    </source>
</evidence>
<keyword evidence="3" id="KW-0804">Transcription</keyword>
<evidence type="ECO:0000259" key="5">
    <source>
        <dbReference type="SMART" id="SM00738"/>
    </source>
</evidence>
<accession>A0A6A7ZEY8</accession>
<evidence type="ECO:0000313" key="8">
    <source>
        <dbReference type="EMBL" id="MQU33856.1"/>
    </source>
</evidence>
<name>A0A6A7ZEY8_9PSED</name>
<dbReference type="CDD" id="cd09892">
    <property type="entry name" value="NGN_SP_RfaH"/>
    <property type="match status" value="1"/>
</dbReference>
<dbReference type="InterPro" id="IPR006645">
    <property type="entry name" value="NGN-like_dom"/>
</dbReference>
<dbReference type="Pfam" id="PF02357">
    <property type="entry name" value="NusG"/>
    <property type="match status" value="1"/>
</dbReference>
<feature type="domain" description="NusG-like N-terminal" evidence="5">
    <location>
        <begin position="17"/>
        <end position="115"/>
    </location>
</feature>
<comment type="caution">
    <text evidence="6">The sequence shown here is derived from an EMBL/GenBank/DDBJ whole genome shotgun (WGS) entry which is preliminary data.</text>
</comment>
<dbReference type="Proteomes" id="UP000466863">
    <property type="component" value="Unassembled WGS sequence"/>
</dbReference>
<dbReference type="PANTHER" id="PTHR30265">
    <property type="entry name" value="RHO-INTERACTING TRANSCRIPTION TERMINATION FACTOR NUSG"/>
    <property type="match status" value="1"/>
</dbReference>
<evidence type="ECO:0000313" key="7">
    <source>
        <dbReference type="EMBL" id="MQU05118.1"/>
    </source>
</evidence>
<evidence type="ECO:0000313" key="12">
    <source>
        <dbReference type="Proteomes" id="UP000470186"/>
    </source>
</evidence>
<dbReference type="SUPFAM" id="SSF82679">
    <property type="entry name" value="N-utilization substance G protein NusG, N-terminal domain"/>
    <property type="match status" value="1"/>
</dbReference>
<dbReference type="EMBL" id="WIWF01000121">
    <property type="protein sequence ID" value="MQT76993.1"/>
    <property type="molecule type" value="Genomic_DNA"/>
</dbReference>
<dbReference type="Proteomes" id="UP000478064">
    <property type="component" value="Unassembled WGS sequence"/>
</dbReference>
<evidence type="ECO:0000256" key="4">
    <source>
        <dbReference type="SAM" id="MobiDB-lite"/>
    </source>
</evidence>
<dbReference type="Proteomes" id="UP000447574">
    <property type="component" value="Unassembled WGS sequence"/>
</dbReference>
<dbReference type="RefSeq" id="WP_082158170.1">
    <property type="nucleotide sequence ID" value="NZ_CAKZJC010000287.1"/>
</dbReference>
<evidence type="ECO:0000256" key="1">
    <source>
        <dbReference type="ARBA" id="ARBA00022814"/>
    </source>
</evidence>
<dbReference type="EMBL" id="WIVU01000007">
    <property type="protein sequence ID" value="MQU05118.1"/>
    <property type="molecule type" value="Genomic_DNA"/>
</dbReference>
<dbReference type="NCBIfam" id="NF006534">
    <property type="entry name" value="PRK09014.1"/>
    <property type="match status" value="1"/>
</dbReference>
<dbReference type="EMBL" id="WIVV01000140">
    <property type="protein sequence ID" value="MQU45147.1"/>
    <property type="molecule type" value="Genomic_DNA"/>
</dbReference>
<dbReference type="GO" id="GO:0031564">
    <property type="term" value="P:transcription antitermination"/>
    <property type="evidence" value="ECO:0007669"/>
    <property type="project" value="UniProtKB-KW"/>
</dbReference>
<dbReference type="SMART" id="SM00738">
    <property type="entry name" value="NGN"/>
    <property type="match status" value="1"/>
</dbReference>
<proteinExistence type="predicted"/>
<reference evidence="10 11" key="1">
    <citation type="submission" date="2019-10" db="EMBL/GenBank/DDBJ databases">
        <title>Evaluation of single-gene subtyping targets for Pseudomonas.</title>
        <authorList>
            <person name="Reichler S.J."/>
            <person name="Orsi R.H."/>
            <person name="Wiedmann M."/>
            <person name="Martin N.H."/>
            <person name="Murphy S.I."/>
        </authorList>
    </citation>
    <scope>NUCLEOTIDE SEQUENCE [LARGE SCALE GENOMIC DNA]</scope>
    <source>
        <strain evidence="7 13">FSL R10-1637</strain>
        <strain evidence="9 11">FSL R10-1876</strain>
        <strain evidence="8 12">FSL R10-2107</strain>
        <strain evidence="6 10">FSL R10-2932</strain>
    </source>
</reference>
<evidence type="ECO:0000313" key="9">
    <source>
        <dbReference type="EMBL" id="MQU45147.1"/>
    </source>
</evidence>
<keyword evidence="12" id="KW-1185">Reference proteome</keyword>
<dbReference type="NCBIfam" id="TIGR01955">
    <property type="entry name" value="RfaH"/>
    <property type="match status" value="1"/>
</dbReference>
<evidence type="ECO:0000313" key="13">
    <source>
        <dbReference type="Proteomes" id="UP000478064"/>
    </source>
</evidence>
<sequence>MQITNTPVPPDPSTPKSDDWYLVQCKPKQDERAEENLQRQGYECSRPVCRREKLLRGQLSCVKESLFPGYLFINMPEGANWAPLRSTRGVARVVAFGGRPLAVSHELILQLQSRADTHVISKFNAGDKVTILDQGFAGIESIFMSMDGEERVILLINLMNRQQQISLPVTSISTR</sequence>
<dbReference type="InterPro" id="IPR043425">
    <property type="entry name" value="NusG-like"/>
</dbReference>
<dbReference type="AlphaFoldDB" id="A0A6A7ZEY8"/>
<dbReference type="GO" id="GO:0006354">
    <property type="term" value="P:DNA-templated transcription elongation"/>
    <property type="evidence" value="ECO:0007669"/>
    <property type="project" value="InterPro"/>
</dbReference>
<keyword evidence="1" id="KW-0889">Transcription antitermination</keyword>
<protein>
    <submittedName>
        <fullName evidence="6">Transcription/translation regulatory transformer protein RfaH</fullName>
    </submittedName>
</protein>
<evidence type="ECO:0000256" key="2">
    <source>
        <dbReference type="ARBA" id="ARBA00023015"/>
    </source>
</evidence>
<dbReference type="Proteomes" id="UP000470186">
    <property type="component" value="Unassembled WGS sequence"/>
</dbReference>
<dbReference type="EMBL" id="WIVX01000134">
    <property type="protein sequence ID" value="MQU33856.1"/>
    <property type="molecule type" value="Genomic_DNA"/>
</dbReference>
<organism evidence="6 10">
    <name type="scientific">Pseudomonas helleri</name>
    <dbReference type="NCBI Taxonomy" id="1608996"/>
    <lineage>
        <taxon>Bacteria</taxon>
        <taxon>Pseudomonadati</taxon>
        <taxon>Pseudomonadota</taxon>
        <taxon>Gammaproteobacteria</taxon>
        <taxon>Pseudomonadales</taxon>
        <taxon>Pseudomonadaceae</taxon>
        <taxon>Pseudomonas</taxon>
    </lineage>
</organism>